<dbReference type="InterPro" id="IPR001830">
    <property type="entry name" value="Glyco_trans_20"/>
</dbReference>
<evidence type="ECO:0000256" key="1">
    <source>
        <dbReference type="ARBA" id="ARBA00008799"/>
    </source>
</evidence>
<dbReference type="KEGG" id="asha:G8E00_07675"/>
<protein>
    <submittedName>
        <fullName evidence="2">Trehalose-6-phosphate synthase</fullName>
    </submittedName>
</protein>
<accession>A0A6G8RVD2</accession>
<dbReference type="PANTHER" id="PTHR10788:SF106">
    <property type="entry name" value="BCDNA.GH08860"/>
    <property type="match status" value="1"/>
</dbReference>
<sequence>MSKLIVLSNRVNIPSADHHAAGGLAVALQDALKEIGGVWLGWNGEKVETKDQQHFQTVHIDQVDYITCPLTHKEYQDYYCGFSNNTLWPAMHEREDLIEFDQNEFKTYLSVNQLFALELKKIAQPDDMIWVHDYHFLSVAAYCRQLGMKNRMGFFLHIPFAKQSIWKKLSVADQLIGNLCEYDVIGLQTEYDQQKCMSICQGFVQAQPKNTVDISLEQSKRNFAHTIQDSHIERQKNKCQVLDSADEASENTSSHFLNAQHRMIKIECYPIGVNPELIRKTAEQQNHLSIDDIFEMEHSALQKTIISVDRVDYSKGMLERFDAFADFLKQHPEYHQMITDLQIACPCRMDIPAYETLFKNVQAKVKEINQQYMQGDWSPINCTHDTVGHDQLMKLYRDADICWVNSLKDGMNLVAKEFIAAQNEDDPGVLILSKYAGSAEQMPEAILIDPHHTKSMVDALKKALSMSKVEKQERYRELFKGLKQFDIHHWRNSFLKDLRKIEQLAYSHTLKRQRVAIHSHSL</sequence>
<dbReference type="Gene3D" id="3.40.50.2000">
    <property type="entry name" value="Glycogen Phosphorylase B"/>
    <property type="match status" value="2"/>
</dbReference>
<dbReference type="Proteomes" id="UP000502297">
    <property type="component" value="Chromosome"/>
</dbReference>
<dbReference type="AlphaFoldDB" id="A0A6G8RVD2"/>
<organism evidence="2 3">
    <name type="scientific">Acinetobacter shaoyimingii</name>
    <dbReference type="NCBI Taxonomy" id="2715164"/>
    <lineage>
        <taxon>Bacteria</taxon>
        <taxon>Pseudomonadati</taxon>
        <taxon>Pseudomonadota</taxon>
        <taxon>Gammaproteobacteria</taxon>
        <taxon>Moraxellales</taxon>
        <taxon>Moraxellaceae</taxon>
        <taxon>Acinetobacter</taxon>
    </lineage>
</organism>
<evidence type="ECO:0000313" key="3">
    <source>
        <dbReference type="Proteomes" id="UP000502297"/>
    </source>
</evidence>
<dbReference type="RefSeq" id="WP_166223333.1">
    <property type="nucleotide sequence ID" value="NZ_CP049801.1"/>
</dbReference>
<keyword evidence="3" id="KW-1185">Reference proteome</keyword>
<name>A0A6G8RVD2_9GAMM</name>
<dbReference type="EMBL" id="CP049801">
    <property type="protein sequence ID" value="QIO05837.1"/>
    <property type="molecule type" value="Genomic_DNA"/>
</dbReference>
<dbReference type="SUPFAM" id="SSF53756">
    <property type="entry name" value="UDP-Glycosyltransferase/glycogen phosphorylase"/>
    <property type="match status" value="1"/>
</dbReference>
<dbReference type="CDD" id="cd03788">
    <property type="entry name" value="GT20_TPS"/>
    <property type="match status" value="1"/>
</dbReference>
<dbReference type="GO" id="GO:0003825">
    <property type="term" value="F:alpha,alpha-trehalose-phosphate synthase (UDP-forming) activity"/>
    <property type="evidence" value="ECO:0007669"/>
    <property type="project" value="TreeGrafter"/>
</dbReference>
<reference evidence="2 3" key="1">
    <citation type="submission" date="2020-03" db="EMBL/GenBank/DDBJ databases">
        <authorList>
            <person name="Zhu W."/>
        </authorList>
    </citation>
    <scope>NUCLEOTIDE SEQUENCE [LARGE SCALE GENOMIC DNA]</scope>
    <source>
        <strain evidence="2 3">323-1</strain>
    </source>
</reference>
<evidence type="ECO:0000313" key="2">
    <source>
        <dbReference type="EMBL" id="QIO05837.1"/>
    </source>
</evidence>
<dbReference type="Pfam" id="PF00982">
    <property type="entry name" value="Glyco_transf_20"/>
    <property type="match status" value="1"/>
</dbReference>
<comment type="similarity">
    <text evidence="1">Belongs to the glycosyltransferase 20 family.</text>
</comment>
<dbReference type="PANTHER" id="PTHR10788">
    <property type="entry name" value="TREHALOSE-6-PHOSPHATE SYNTHASE"/>
    <property type="match status" value="1"/>
</dbReference>
<proteinExistence type="inferred from homology"/>
<dbReference type="GO" id="GO:0005992">
    <property type="term" value="P:trehalose biosynthetic process"/>
    <property type="evidence" value="ECO:0007669"/>
    <property type="project" value="InterPro"/>
</dbReference>
<gene>
    <name evidence="2" type="ORF">G8E00_07675</name>
</gene>